<reference evidence="3 4" key="2">
    <citation type="submission" date="2009-02" db="EMBL/GenBank/DDBJ databases">
        <authorList>
            <person name="Fulton L."/>
            <person name="Clifton S."/>
            <person name="Fulton B."/>
            <person name="Xu J."/>
            <person name="Minx P."/>
            <person name="Pepin K.H."/>
            <person name="Johnson M."/>
            <person name="Bhonagiri V."/>
            <person name="Nash W.E."/>
            <person name="Mardis E.R."/>
            <person name="Wilson R.K."/>
        </authorList>
    </citation>
    <scope>NUCLEOTIDE SEQUENCE [LARGE SCALE GENOMIC DNA]</scope>
    <source>
        <strain evidence="3 4">DSM 20438</strain>
    </source>
</reference>
<name>C0BUS9_BIFPS</name>
<evidence type="ECO:0000313" key="4">
    <source>
        <dbReference type="Proteomes" id="UP000003875"/>
    </source>
</evidence>
<feature type="transmembrane region" description="Helical" evidence="2">
    <location>
        <begin position="26"/>
        <end position="50"/>
    </location>
</feature>
<feature type="transmembrane region" description="Helical" evidence="2">
    <location>
        <begin position="274"/>
        <end position="298"/>
    </location>
</feature>
<feature type="compositionally biased region" description="Pro residues" evidence="1">
    <location>
        <begin position="382"/>
        <end position="400"/>
    </location>
</feature>
<sequence>MAILQLRGAAFGAYMLARKSALRFKWTGAISSAIVGVLSGLVVVILAAIFPAKIGGSYAYYSASASLSGASFRTFFMAFLLAGLGALAGYALAQFAPDSNNMFSATWRWAHRTRGFVRTLVESAAIYGVLFLALGLVALIVATAASGSALAGILLIPLLLPAVPFVLFSVSSFGGVTASVSGQSSYTLSLFNVASVTQYAWALWICFVLFIIATIYIALRETARNMYDPYYAKWENTWKAPVAVMVFWLVAEFLCTNFLAGYSSNTVSTMVPMWYFIVAGVWAFLVEVIAMTFGPTLVASTPGLWKILVGGTVQQTPQNVVDYVKACDPHFGQPKAARTAASAQTTQTAQYNAQYNAQYANPSAPATSPAAQTAPTQAMPAVPMPTTPIPAPAASVPPVPQSTASVPPMPQSPADIPMPAVPQGEGKPLDPKTKKTILIGCIVAGALIVLGIVYGVLNSTVFSAKSMAESYVSAIASGDYDKANDIADPQVGKNQRKLLSNSVAKTDNATISNAHVNGVKSGNGTTTASISYSLNGETVDEELTMRKSGNKFLIFPNWQITTPLIKSINVSVPSSVESLTVNKVAVTAKNAEKTDSGEWQLRVYPGTYNISVTSTDYIVSETVVFRTNEDSDSPTTLKVTTTSKFKDALSTAVNNALDKCAESTDYAPENCPFGFRVWDEDNYRNFAWSISIYPKIDEVDLDYGAFDTKTGKAKCTYEVKDGDSWDSDDDSTTFNASGSFAIKDGKVTVTLDDGGYSY</sequence>
<comment type="caution">
    <text evidence="3">The sequence shown here is derived from an EMBL/GenBank/DDBJ whole genome shotgun (WGS) entry which is preliminary data.</text>
</comment>
<feature type="region of interest" description="Disordered" evidence="1">
    <location>
        <begin position="362"/>
        <end position="428"/>
    </location>
</feature>
<feature type="transmembrane region" description="Helical" evidence="2">
    <location>
        <begin position="124"/>
        <end position="145"/>
    </location>
</feature>
<dbReference type="EMBL" id="ABXX02000005">
    <property type="protein sequence ID" value="EEG70132.1"/>
    <property type="molecule type" value="Genomic_DNA"/>
</dbReference>
<feature type="transmembrane region" description="Helical" evidence="2">
    <location>
        <begin position="70"/>
        <end position="93"/>
    </location>
</feature>
<keyword evidence="2" id="KW-1133">Transmembrane helix</keyword>
<dbReference type="AlphaFoldDB" id="C0BUS9"/>
<feature type="transmembrane region" description="Helical" evidence="2">
    <location>
        <begin position="198"/>
        <end position="219"/>
    </location>
</feature>
<dbReference type="Proteomes" id="UP000003875">
    <property type="component" value="Unassembled WGS sequence"/>
</dbReference>
<organism evidence="3 4">
    <name type="scientific">Bifidobacterium pseudocatenulatum DSM 20438 = JCM 1200 = LMG 10505</name>
    <dbReference type="NCBI Taxonomy" id="547043"/>
    <lineage>
        <taxon>Bacteria</taxon>
        <taxon>Bacillati</taxon>
        <taxon>Actinomycetota</taxon>
        <taxon>Actinomycetes</taxon>
        <taxon>Bifidobacteriales</taxon>
        <taxon>Bifidobacteriaceae</taxon>
        <taxon>Bifidobacterium</taxon>
    </lineage>
</organism>
<feature type="transmembrane region" description="Helical" evidence="2">
    <location>
        <begin position="152"/>
        <end position="178"/>
    </location>
</feature>
<feature type="transmembrane region" description="Helical" evidence="2">
    <location>
        <begin position="240"/>
        <end position="262"/>
    </location>
</feature>
<dbReference type="KEGG" id="bpsc:BBPC_1626"/>
<dbReference type="PATRIC" id="fig|547043.19.peg.1698"/>
<accession>C0BUS9</accession>
<evidence type="ECO:0000256" key="2">
    <source>
        <dbReference type="SAM" id="Phobius"/>
    </source>
</evidence>
<reference evidence="3 4" key="1">
    <citation type="submission" date="2009-02" db="EMBL/GenBank/DDBJ databases">
        <title>Draft genome sequence of Bifidobacterium pseudocatenulatum (DSM 20438).</title>
        <authorList>
            <person name="Sudarsanam P."/>
            <person name="Ley R."/>
            <person name="Guruge J."/>
            <person name="Turnbaugh P.J."/>
            <person name="Mahowald M."/>
            <person name="Liep D."/>
            <person name="Gordon J."/>
        </authorList>
    </citation>
    <scope>NUCLEOTIDE SEQUENCE [LARGE SCALE GENOMIC DNA]</scope>
    <source>
        <strain evidence="3 4">DSM 20438</strain>
    </source>
</reference>
<evidence type="ECO:0000256" key="1">
    <source>
        <dbReference type="SAM" id="MobiDB-lite"/>
    </source>
</evidence>
<evidence type="ECO:0000313" key="3">
    <source>
        <dbReference type="EMBL" id="EEG70132.1"/>
    </source>
</evidence>
<feature type="compositionally biased region" description="Low complexity" evidence="1">
    <location>
        <begin position="362"/>
        <end position="381"/>
    </location>
</feature>
<keyword evidence="2" id="KW-0472">Membrane</keyword>
<gene>
    <name evidence="3" type="ORF">BIFPSEUDO_04167</name>
</gene>
<dbReference type="eggNOG" id="COG3087">
    <property type="taxonomic scope" value="Bacteria"/>
</dbReference>
<dbReference type="RefSeq" id="WP_004223172.1">
    <property type="nucleotide sequence ID" value="NZ_ABXX02000005.1"/>
</dbReference>
<proteinExistence type="predicted"/>
<dbReference type="GeneID" id="45600098"/>
<keyword evidence="2" id="KW-0812">Transmembrane</keyword>
<feature type="transmembrane region" description="Helical" evidence="2">
    <location>
        <begin position="437"/>
        <end position="457"/>
    </location>
</feature>
<protein>
    <submittedName>
        <fullName evidence="3">Uncharacterized protein</fullName>
    </submittedName>
</protein>